<keyword evidence="11" id="KW-0325">Glycoprotein</keyword>
<dbReference type="Pfam" id="PF16492">
    <property type="entry name" value="Cadherin_C_2"/>
    <property type="match status" value="1"/>
</dbReference>
<proteinExistence type="predicted"/>
<evidence type="ECO:0000256" key="8">
    <source>
        <dbReference type="ARBA" id="ARBA00022889"/>
    </source>
</evidence>
<evidence type="ECO:0000256" key="12">
    <source>
        <dbReference type="PROSITE-ProRule" id="PRU00043"/>
    </source>
</evidence>
<dbReference type="PANTHER" id="PTHR24028">
    <property type="entry name" value="CADHERIN-87A"/>
    <property type="match status" value="1"/>
</dbReference>
<dbReference type="InterPro" id="IPR015919">
    <property type="entry name" value="Cadherin-like_sf"/>
</dbReference>
<dbReference type="Pfam" id="PF15974">
    <property type="entry name" value="Cadherin_tail"/>
    <property type="match status" value="1"/>
</dbReference>
<dbReference type="PANTHER" id="PTHR24028:SF287">
    <property type="entry name" value="CADHERIN-RELATED NEURONAL RECEPTOR VARIABLE 1-RELATED"/>
    <property type="match status" value="1"/>
</dbReference>
<evidence type="ECO:0000256" key="3">
    <source>
        <dbReference type="ARBA" id="ARBA00022475"/>
    </source>
</evidence>
<feature type="chain" id="PRO_5034632534" evidence="15">
    <location>
        <begin position="37"/>
        <end position="948"/>
    </location>
</feature>
<accession>A0A8C7L5A5</accession>
<dbReference type="GO" id="GO:0007156">
    <property type="term" value="P:homophilic cell adhesion via plasma membrane adhesion molecules"/>
    <property type="evidence" value="ECO:0007669"/>
    <property type="project" value="InterPro"/>
</dbReference>
<evidence type="ECO:0000256" key="11">
    <source>
        <dbReference type="ARBA" id="ARBA00023180"/>
    </source>
</evidence>
<dbReference type="CDD" id="cd11304">
    <property type="entry name" value="Cadherin_repeat"/>
    <property type="match status" value="6"/>
</dbReference>
<feature type="region of interest" description="Disordered" evidence="13">
    <location>
        <begin position="905"/>
        <end position="948"/>
    </location>
</feature>
<keyword evidence="10 14" id="KW-0472">Membrane</keyword>
<feature type="domain" description="Cadherin" evidence="16">
    <location>
        <begin position="41"/>
        <end position="140"/>
    </location>
</feature>
<keyword evidence="9 14" id="KW-1133">Transmembrane helix</keyword>
<dbReference type="Proteomes" id="UP000694557">
    <property type="component" value="Unassembled WGS sequence"/>
</dbReference>
<dbReference type="InterPro" id="IPR032455">
    <property type="entry name" value="Cadherin_C"/>
</dbReference>
<feature type="domain" description="Cadherin" evidence="16">
    <location>
        <begin position="364"/>
        <end position="461"/>
    </location>
</feature>
<dbReference type="InterPro" id="IPR020894">
    <property type="entry name" value="Cadherin_CS"/>
</dbReference>
<name>A0A8C7L5A5_ONCKI</name>
<dbReference type="SMART" id="SM00112">
    <property type="entry name" value="CA"/>
    <property type="match status" value="6"/>
</dbReference>
<feature type="compositionally biased region" description="Basic residues" evidence="13">
    <location>
        <begin position="928"/>
        <end position="937"/>
    </location>
</feature>
<feature type="transmembrane region" description="Helical" evidence="14">
    <location>
        <begin position="695"/>
        <end position="718"/>
    </location>
</feature>
<keyword evidence="3" id="KW-1003">Cell membrane</keyword>
<comment type="subcellular location">
    <subcellularLocation>
        <location evidence="2">Cell membrane</location>
        <topology evidence="2">Single-pass type I membrane protein</topology>
    </subcellularLocation>
</comment>
<dbReference type="FunFam" id="2.60.40.60:FF:000001">
    <property type="entry name" value="Protocadherin alpha 2"/>
    <property type="match status" value="1"/>
</dbReference>
<evidence type="ECO:0000256" key="4">
    <source>
        <dbReference type="ARBA" id="ARBA00022692"/>
    </source>
</evidence>
<feature type="domain" description="Cadherin" evidence="16">
    <location>
        <begin position="141"/>
        <end position="248"/>
    </location>
</feature>
<dbReference type="FunFam" id="2.60.40.60:FF:000129">
    <property type="entry name" value="protocadherin alpha-C2 isoform X1"/>
    <property type="match status" value="1"/>
</dbReference>
<evidence type="ECO:0000256" key="9">
    <source>
        <dbReference type="ARBA" id="ARBA00022989"/>
    </source>
</evidence>
<keyword evidence="6" id="KW-0677">Repeat</keyword>
<dbReference type="Pfam" id="PF08266">
    <property type="entry name" value="Cadherin_2"/>
    <property type="match status" value="1"/>
</dbReference>
<keyword evidence="8" id="KW-0130">Cell adhesion</keyword>
<dbReference type="PROSITE" id="PS50268">
    <property type="entry name" value="CADHERIN_2"/>
    <property type="match status" value="6"/>
</dbReference>
<gene>
    <name evidence="17" type="primary">LOC109878377</name>
</gene>
<keyword evidence="4 14" id="KW-0812">Transmembrane</keyword>
<feature type="domain" description="Cadherin" evidence="16">
    <location>
        <begin position="249"/>
        <end position="356"/>
    </location>
</feature>
<dbReference type="Pfam" id="PF00028">
    <property type="entry name" value="Cadherin"/>
    <property type="match status" value="5"/>
</dbReference>
<feature type="domain" description="Cadherin" evidence="16">
    <location>
        <begin position="583"/>
        <end position="680"/>
    </location>
</feature>
<dbReference type="GeneTree" id="ENSGT00940000165118"/>
<dbReference type="Ensembl" id="ENSOKIT00005118853.1">
    <property type="protein sequence ID" value="ENSOKIP00005110997.1"/>
    <property type="gene ID" value="ENSOKIG00005048405.1"/>
</dbReference>
<dbReference type="PROSITE" id="PS00232">
    <property type="entry name" value="CADHERIN_1"/>
    <property type="match status" value="3"/>
</dbReference>
<evidence type="ECO:0000256" key="2">
    <source>
        <dbReference type="ARBA" id="ARBA00004251"/>
    </source>
</evidence>
<feature type="domain" description="Cadherin" evidence="16">
    <location>
        <begin position="462"/>
        <end position="568"/>
    </location>
</feature>
<dbReference type="InterPro" id="IPR013164">
    <property type="entry name" value="Cadherin_N"/>
</dbReference>
<evidence type="ECO:0000256" key="1">
    <source>
        <dbReference type="ARBA" id="ARBA00003436"/>
    </source>
</evidence>
<dbReference type="GO" id="GO:0005509">
    <property type="term" value="F:calcium ion binding"/>
    <property type="evidence" value="ECO:0007669"/>
    <property type="project" value="UniProtKB-UniRule"/>
</dbReference>
<dbReference type="GO" id="GO:0005886">
    <property type="term" value="C:plasma membrane"/>
    <property type="evidence" value="ECO:0007669"/>
    <property type="project" value="UniProtKB-SubCell"/>
</dbReference>
<evidence type="ECO:0000256" key="13">
    <source>
        <dbReference type="SAM" id="MobiDB-lite"/>
    </source>
</evidence>
<reference evidence="17" key="2">
    <citation type="submission" date="2025-09" db="UniProtKB">
        <authorList>
            <consortium name="Ensembl"/>
        </authorList>
    </citation>
    <scope>IDENTIFICATION</scope>
</reference>
<sequence>MWLMFDGMMSLPNRSSSIVTYVLLVLLECYWEAVCGQLSYSVSEEVNPGASVGNIAKDLNLNVQDLESRMFQIVTGSKRKYFEVNLKTGVLYVNERIDREELCLKALKCTISVEAVINSPLKLYRLEITILDVNDNAPSFIEKSQSINIAESTLPGLRFAIAEANDADVGKNSVSTYMLSPNEYFALDIHKGGESVSADLVLQKTLDREKQSVIKLTLTAIDGGNPPRSATSEIVVNVLDINDNAPVFSISLYKTRLFENVAIGTQVITLNASDVDEGINSEMVYSLRSKGQDHILDRFQIDSKTGTITVKGHIDFEKSPAFEIRAEVSDRGQPPMAAHCKVLVEVADLNDNAPDITVTSLLDTVKENAKMGTAIALVSVLDRDGGKNGIVNCDIVNKVPFKLETNYKNYYSLVVDGPLDRESASQYNVTITATDEGTPPLSSTSVITVHVSDVNDNAPRFSEPVINVYVKENSPVGDVIYTMSAFDPDSDENAKMTYSLLNTSVPISSSVNINSDTGDIISLQSFNYEEIKTFQFKVQATDSGVPPLSSNVTVNVFILDENDNSPGILAPYSEHGSVNTENVPYSAEAGYFVAKIRAVDADSGYNALLSYHISEPKGTNLFRIGTSTGELRTKRRMSDNDLKTHPLVVLVSDNGEPSLSATVCIDVVVVESTGEIQTQFRNVPRKEENFSDLNLYLLIAIASVSVIFLLSLISLIAVKCHRKEDSFRRYSAPMITTHPDGSWSYSKSTQQYDVCFSSDTLKSDVVVFPAPYPPADAELISINGNDTFNRTQTLPNKDKPKVPNSDWRYSASLRTGMQSSVHMEESSVMQGAQGVMVQNWPTVSSATGDAEGGETSPPMGAGVDSNSWHFRYGAGGPGGPPQHLKPGEVPPEAFIIPGSPAIISIRQQGGEDDKSDFITFGKKEEAKKKKKKKKEKKDKKDKGKDDDE</sequence>
<evidence type="ECO:0000313" key="18">
    <source>
        <dbReference type="Proteomes" id="UP000694557"/>
    </source>
</evidence>
<keyword evidence="7 12" id="KW-0106">Calcium</keyword>
<dbReference type="InterPro" id="IPR031904">
    <property type="entry name" value="Cadherin_CBD"/>
</dbReference>
<comment type="function">
    <text evidence="1">Potential calcium-dependent cell-adhesion protein. May be involved in the establishment and maintenance of specific neuronal connections in the brain.</text>
</comment>
<dbReference type="AlphaFoldDB" id="A0A8C7L5A5"/>
<evidence type="ECO:0000256" key="15">
    <source>
        <dbReference type="SAM" id="SignalP"/>
    </source>
</evidence>
<evidence type="ECO:0000313" key="17">
    <source>
        <dbReference type="Ensembl" id="ENSOKIP00005110997.1"/>
    </source>
</evidence>
<keyword evidence="5 15" id="KW-0732">Signal</keyword>
<keyword evidence="18" id="KW-1185">Reference proteome</keyword>
<reference evidence="17" key="1">
    <citation type="submission" date="2025-08" db="UniProtKB">
        <authorList>
            <consortium name="Ensembl"/>
        </authorList>
    </citation>
    <scope>IDENTIFICATION</scope>
</reference>
<feature type="region of interest" description="Disordered" evidence="13">
    <location>
        <begin position="788"/>
        <end position="807"/>
    </location>
</feature>
<feature type="signal peptide" evidence="15">
    <location>
        <begin position="1"/>
        <end position="36"/>
    </location>
</feature>
<dbReference type="FunFam" id="2.60.40.60:FF:000004">
    <property type="entry name" value="Protocadherin 1 gamma 2"/>
    <property type="match status" value="1"/>
</dbReference>
<evidence type="ECO:0000256" key="5">
    <source>
        <dbReference type="ARBA" id="ARBA00022729"/>
    </source>
</evidence>
<dbReference type="GO" id="GO:0009653">
    <property type="term" value="P:anatomical structure morphogenesis"/>
    <property type="evidence" value="ECO:0007669"/>
    <property type="project" value="UniProtKB-ARBA"/>
</dbReference>
<dbReference type="FunFam" id="2.60.40.60:FF:000002">
    <property type="entry name" value="Protocadherin alpha 2"/>
    <property type="match status" value="1"/>
</dbReference>
<feature type="compositionally biased region" description="Basic and acidic residues" evidence="13">
    <location>
        <begin position="909"/>
        <end position="927"/>
    </location>
</feature>
<dbReference type="InterPro" id="IPR002126">
    <property type="entry name" value="Cadherin-like_dom"/>
</dbReference>
<dbReference type="InterPro" id="IPR050174">
    <property type="entry name" value="Protocadherin/Cadherin-CA"/>
</dbReference>
<evidence type="ECO:0000259" key="16">
    <source>
        <dbReference type="PROSITE" id="PS50268"/>
    </source>
</evidence>
<evidence type="ECO:0000256" key="7">
    <source>
        <dbReference type="ARBA" id="ARBA00022837"/>
    </source>
</evidence>
<evidence type="ECO:0000256" key="14">
    <source>
        <dbReference type="SAM" id="Phobius"/>
    </source>
</evidence>
<evidence type="ECO:0000256" key="6">
    <source>
        <dbReference type="ARBA" id="ARBA00022737"/>
    </source>
</evidence>
<organism evidence="17 18">
    <name type="scientific">Oncorhynchus kisutch</name>
    <name type="common">Coho salmon</name>
    <name type="synonym">Salmo kisutch</name>
    <dbReference type="NCBI Taxonomy" id="8019"/>
    <lineage>
        <taxon>Eukaryota</taxon>
        <taxon>Metazoa</taxon>
        <taxon>Chordata</taxon>
        <taxon>Craniata</taxon>
        <taxon>Vertebrata</taxon>
        <taxon>Euteleostomi</taxon>
        <taxon>Actinopterygii</taxon>
        <taxon>Neopterygii</taxon>
        <taxon>Teleostei</taxon>
        <taxon>Protacanthopterygii</taxon>
        <taxon>Salmoniformes</taxon>
        <taxon>Salmonidae</taxon>
        <taxon>Salmoninae</taxon>
        <taxon>Oncorhynchus</taxon>
    </lineage>
</organism>
<feature type="compositionally biased region" description="Basic and acidic residues" evidence="13">
    <location>
        <begin position="938"/>
        <end position="948"/>
    </location>
</feature>
<dbReference type="FunFam" id="2.60.40.60:FF:000007">
    <property type="entry name" value="Protocadherin alpha 2"/>
    <property type="match status" value="1"/>
</dbReference>
<evidence type="ECO:0000256" key="10">
    <source>
        <dbReference type="ARBA" id="ARBA00023136"/>
    </source>
</evidence>
<dbReference type="SUPFAM" id="SSF49313">
    <property type="entry name" value="Cadherin-like"/>
    <property type="match status" value="6"/>
</dbReference>
<protein>
    <submittedName>
        <fullName evidence="17">Protocadherin alpha-C2-like</fullName>
    </submittedName>
</protein>
<dbReference type="PRINTS" id="PR00205">
    <property type="entry name" value="CADHERIN"/>
</dbReference>
<dbReference type="Gene3D" id="2.60.40.60">
    <property type="entry name" value="Cadherins"/>
    <property type="match status" value="6"/>
</dbReference>
<dbReference type="FunFam" id="2.60.40.60:FF:000307">
    <property type="entry name" value="Zgc:123181"/>
    <property type="match status" value="1"/>
</dbReference>